<evidence type="ECO:0000313" key="1">
    <source>
        <dbReference type="EMBL" id="KAH0233473.1"/>
    </source>
</evidence>
<dbReference type="Proteomes" id="UP000767238">
    <property type="component" value="Unassembled WGS sequence"/>
</dbReference>
<dbReference type="EMBL" id="JAHFYH010000004">
    <property type="protein sequence ID" value="KAH0233473.1"/>
    <property type="molecule type" value="Genomic_DNA"/>
</dbReference>
<feature type="non-terminal residue" evidence="1">
    <location>
        <position position="304"/>
    </location>
</feature>
<name>A0A9P8GNR7_AURME</name>
<proteinExistence type="predicted"/>
<organism evidence="1 2">
    <name type="scientific">Aureobasidium melanogenum</name>
    <name type="common">Aureobasidium pullulans var. melanogenum</name>
    <dbReference type="NCBI Taxonomy" id="46634"/>
    <lineage>
        <taxon>Eukaryota</taxon>
        <taxon>Fungi</taxon>
        <taxon>Dikarya</taxon>
        <taxon>Ascomycota</taxon>
        <taxon>Pezizomycotina</taxon>
        <taxon>Dothideomycetes</taxon>
        <taxon>Dothideomycetidae</taxon>
        <taxon>Dothideales</taxon>
        <taxon>Saccotheciaceae</taxon>
        <taxon>Aureobasidium</taxon>
    </lineage>
</organism>
<evidence type="ECO:0000313" key="2">
    <source>
        <dbReference type="Proteomes" id="UP000767238"/>
    </source>
</evidence>
<accession>A0A9P8GNR7</accession>
<sequence length="304" mass="36009">MSTNAPPRFDLLNNLPREIRDMIFGYMVQNTLNRHVPQPNGFRIHTMRSHLITSPWFTPNKQHCVEYLKVFLRSAEMIAEIRDPWVKTCQQDIDFAPHPIQLEDTLQLINQALFPYTKGICFSYYYYGDFFKIGFGKWDSRKYPSKDCFVKPAKKLRRYHEEFNIPSGRLSIYIWYGDPSESILACLQTLDKLRHSVESLHSLHARIFVNDYDASVLTIDSELDVLRKAFAKIIDKMRIRYPKPDQLAQILELETMFENDVVRLRSHHLQVITETTNFWKARDGWYDLDDMFRIAESWASRVDD</sequence>
<dbReference type="OrthoDB" id="3938333at2759"/>
<dbReference type="AlphaFoldDB" id="A0A9P8GNR7"/>
<protein>
    <submittedName>
        <fullName evidence="1">Uncharacterized protein</fullName>
    </submittedName>
</protein>
<comment type="caution">
    <text evidence="1">The sequence shown here is derived from an EMBL/GenBank/DDBJ whole genome shotgun (WGS) entry which is preliminary data.</text>
</comment>
<reference evidence="1" key="1">
    <citation type="journal article" date="2021" name="J Fungi (Basel)">
        <title>Virulence traits and population genomics of the black yeast Aureobasidium melanogenum.</title>
        <authorList>
            <person name="Cernosa A."/>
            <person name="Sun X."/>
            <person name="Gostincar C."/>
            <person name="Fang C."/>
            <person name="Gunde-Cimerman N."/>
            <person name="Song Z."/>
        </authorList>
    </citation>
    <scope>NUCLEOTIDE SEQUENCE</scope>
    <source>
        <strain evidence="1">EXF-8016</strain>
    </source>
</reference>
<gene>
    <name evidence="1" type="ORF">KCV03_g982</name>
</gene>
<reference evidence="1" key="2">
    <citation type="submission" date="2021-08" db="EMBL/GenBank/DDBJ databases">
        <authorList>
            <person name="Gostincar C."/>
            <person name="Sun X."/>
            <person name="Song Z."/>
            <person name="Gunde-Cimerman N."/>
        </authorList>
    </citation>
    <scope>NUCLEOTIDE SEQUENCE</scope>
    <source>
        <strain evidence="1">EXF-8016</strain>
    </source>
</reference>